<dbReference type="OrthoDB" id="1929490at2759"/>
<dbReference type="STRING" id="4097.A0A1S3XYM4"/>
<keyword evidence="2" id="KW-0808">Transferase</keyword>
<evidence type="ECO:0000313" key="2">
    <source>
        <dbReference type="RefSeq" id="XP_016444944.1"/>
    </source>
</evidence>
<dbReference type="PANTHER" id="PTHR24559">
    <property type="entry name" value="TRANSPOSON TY3-I GAG-POL POLYPROTEIN"/>
    <property type="match status" value="1"/>
</dbReference>
<proteinExistence type="predicted"/>
<dbReference type="PaxDb" id="4097-A0A1S3XYM4"/>
<gene>
    <name evidence="2" type="primary">LOC107770181</name>
</gene>
<keyword evidence="2" id="KW-0695">RNA-directed DNA polymerase</keyword>
<dbReference type="InterPro" id="IPR043502">
    <property type="entry name" value="DNA/RNA_pol_sf"/>
</dbReference>
<protein>
    <submittedName>
        <fullName evidence="2">RNA-directed DNA polymerase homolog</fullName>
    </submittedName>
</protein>
<organism evidence="2">
    <name type="scientific">Nicotiana tabacum</name>
    <name type="common">Common tobacco</name>
    <dbReference type="NCBI Taxonomy" id="4097"/>
    <lineage>
        <taxon>Eukaryota</taxon>
        <taxon>Viridiplantae</taxon>
        <taxon>Streptophyta</taxon>
        <taxon>Embryophyta</taxon>
        <taxon>Tracheophyta</taxon>
        <taxon>Spermatophyta</taxon>
        <taxon>Magnoliopsida</taxon>
        <taxon>eudicotyledons</taxon>
        <taxon>Gunneridae</taxon>
        <taxon>Pentapetalae</taxon>
        <taxon>asterids</taxon>
        <taxon>lamiids</taxon>
        <taxon>Solanales</taxon>
        <taxon>Solanaceae</taxon>
        <taxon>Nicotianoideae</taxon>
        <taxon>Nicotianeae</taxon>
        <taxon>Nicotiana</taxon>
    </lineage>
</organism>
<dbReference type="PANTHER" id="PTHR24559:SF432">
    <property type="entry name" value="RNA-DIRECTED DNA POLYMERASE HOMOLOG"/>
    <property type="match status" value="1"/>
</dbReference>
<dbReference type="RefSeq" id="XP_016444944.1">
    <property type="nucleotide sequence ID" value="XM_016589458.1"/>
</dbReference>
<reference evidence="2" key="1">
    <citation type="submission" date="2025-08" db="UniProtKB">
        <authorList>
            <consortium name="RefSeq"/>
        </authorList>
    </citation>
    <scope>IDENTIFICATION</scope>
</reference>
<dbReference type="SMR" id="A0A1S3XYM4"/>
<dbReference type="GO" id="GO:0003964">
    <property type="term" value="F:RNA-directed DNA polymerase activity"/>
    <property type="evidence" value="ECO:0007669"/>
    <property type="project" value="UniProtKB-KW"/>
</dbReference>
<evidence type="ECO:0000259" key="1">
    <source>
        <dbReference type="Pfam" id="PF00078"/>
    </source>
</evidence>
<name>A0A1S3XYM4_TOBAC</name>
<feature type="domain" description="Reverse transcriptase" evidence="1">
    <location>
        <begin position="51"/>
        <end position="205"/>
    </location>
</feature>
<dbReference type="Pfam" id="PF00078">
    <property type="entry name" value="RVT_1"/>
    <property type="match status" value="1"/>
</dbReference>
<dbReference type="Gene3D" id="3.30.70.270">
    <property type="match status" value="2"/>
</dbReference>
<dbReference type="KEGG" id="nta:107770181"/>
<sequence>KEIIKWLDARVVYPISDSSWNSPVQCVPKKRGITVVANDKNELIPTRTVTRWKVCMDYRKLNKITRKDHFPLPFLDQMLDRLAHRAFYCFLDGYSGYNQILIAPEDQEKITFTCPYGTFAFKGMPFGLCNAPTTFQRCMMAIFMDTVEDYIEVFMDDFSVVRDSFDDCLENLDRVLARCEETNLVLNWEKCHVMVEEGIVLGHKISKNGIEVDKAKIEVISKLPPPTSVKGVRSFLGHAGFYRQFIKDFS</sequence>
<feature type="non-terminal residue" evidence="2">
    <location>
        <position position="1"/>
    </location>
</feature>
<feature type="non-terminal residue" evidence="2">
    <location>
        <position position="250"/>
    </location>
</feature>
<keyword evidence="2" id="KW-0548">Nucleotidyltransferase</keyword>
<accession>A0A1S3XYM4</accession>
<dbReference type="InterPro" id="IPR043128">
    <property type="entry name" value="Rev_trsase/Diguanyl_cyclase"/>
</dbReference>
<dbReference type="InterPro" id="IPR053134">
    <property type="entry name" value="RNA-dir_DNA_polymerase"/>
</dbReference>
<dbReference type="Gene3D" id="3.10.10.10">
    <property type="entry name" value="HIV Type 1 Reverse Transcriptase, subunit A, domain 1"/>
    <property type="match status" value="1"/>
</dbReference>
<dbReference type="SUPFAM" id="SSF56672">
    <property type="entry name" value="DNA/RNA polymerases"/>
    <property type="match status" value="1"/>
</dbReference>
<dbReference type="CDD" id="cd01647">
    <property type="entry name" value="RT_LTR"/>
    <property type="match status" value="1"/>
</dbReference>
<dbReference type="OMA" id="FSACREY"/>
<dbReference type="InterPro" id="IPR000477">
    <property type="entry name" value="RT_dom"/>
</dbReference>
<dbReference type="AlphaFoldDB" id="A0A1S3XYM4"/>